<gene>
    <name evidence="1" type="ORF">L9F63_010099</name>
</gene>
<dbReference type="EMBL" id="JASPKZ010000811">
    <property type="protein sequence ID" value="KAJ9599430.1"/>
    <property type="molecule type" value="Genomic_DNA"/>
</dbReference>
<accession>A0AAD8AIN0</accession>
<feature type="non-terminal residue" evidence="1">
    <location>
        <position position="71"/>
    </location>
</feature>
<organism evidence="1 2">
    <name type="scientific">Diploptera punctata</name>
    <name type="common">Pacific beetle cockroach</name>
    <dbReference type="NCBI Taxonomy" id="6984"/>
    <lineage>
        <taxon>Eukaryota</taxon>
        <taxon>Metazoa</taxon>
        <taxon>Ecdysozoa</taxon>
        <taxon>Arthropoda</taxon>
        <taxon>Hexapoda</taxon>
        <taxon>Insecta</taxon>
        <taxon>Pterygota</taxon>
        <taxon>Neoptera</taxon>
        <taxon>Polyneoptera</taxon>
        <taxon>Dictyoptera</taxon>
        <taxon>Blattodea</taxon>
        <taxon>Blaberoidea</taxon>
        <taxon>Blaberidae</taxon>
        <taxon>Diplopterinae</taxon>
        <taxon>Diploptera</taxon>
    </lineage>
</organism>
<reference evidence="1" key="1">
    <citation type="journal article" date="2023" name="IScience">
        <title>Live-bearing cockroach genome reveals convergent evolutionary mechanisms linked to viviparity in insects and beyond.</title>
        <authorList>
            <person name="Fouks B."/>
            <person name="Harrison M.C."/>
            <person name="Mikhailova A.A."/>
            <person name="Marchal E."/>
            <person name="English S."/>
            <person name="Carruthers M."/>
            <person name="Jennings E.C."/>
            <person name="Chiamaka E.L."/>
            <person name="Frigard R.A."/>
            <person name="Pippel M."/>
            <person name="Attardo G.M."/>
            <person name="Benoit J.B."/>
            <person name="Bornberg-Bauer E."/>
            <person name="Tobe S.S."/>
        </authorList>
    </citation>
    <scope>NUCLEOTIDE SEQUENCE</scope>
    <source>
        <strain evidence="1">Stay&amp;Tobe</strain>
    </source>
</reference>
<proteinExistence type="predicted"/>
<protein>
    <submittedName>
        <fullName evidence="1">Uncharacterized protein</fullName>
    </submittedName>
</protein>
<comment type="caution">
    <text evidence="1">The sequence shown here is derived from an EMBL/GenBank/DDBJ whole genome shotgun (WGS) entry which is preliminary data.</text>
</comment>
<feature type="non-terminal residue" evidence="1">
    <location>
        <position position="1"/>
    </location>
</feature>
<dbReference type="Proteomes" id="UP001233999">
    <property type="component" value="Unassembled WGS sequence"/>
</dbReference>
<evidence type="ECO:0000313" key="1">
    <source>
        <dbReference type="EMBL" id="KAJ9599430.1"/>
    </source>
</evidence>
<dbReference type="AlphaFoldDB" id="A0AAD8AIN0"/>
<keyword evidence="2" id="KW-1185">Reference proteome</keyword>
<evidence type="ECO:0000313" key="2">
    <source>
        <dbReference type="Proteomes" id="UP001233999"/>
    </source>
</evidence>
<reference evidence="1" key="2">
    <citation type="submission" date="2023-05" db="EMBL/GenBank/DDBJ databases">
        <authorList>
            <person name="Fouks B."/>
        </authorList>
    </citation>
    <scope>NUCLEOTIDE SEQUENCE</scope>
    <source>
        <strain evidence="1">Stay&amp;Tobe</strain>
        <tissue evidence="1">Testes</tissue>
    </source>
</reference>
<sequence>PRRALAFLILLHSSLFLATVFRFLTPRNYASHLSIFSLIHPSIVILPESIQFTLPYISVGSITNIYRPNSL</sequence>
<name>A0AAD8AIN0_DIPPU</name>